<comment type="catalytic activity">
    <reaction evidence="27">
        <text>1-hexadecanoyl-2-nonadioyl-sn-glycero-3-phosphocholine + H2O = nonanedioate + 1-hexadecanoyl-sn-glycero-3-phosphocholine + H(+)</text>
        <dbReference type="Rhea" id="RHEA:41388"/>
        <dbReference type="ChEBI" id="CHEBI:15377"/>
        <dbReference type="ChEBI" id="CHEBI:15378"/>
        <dbReference type="ChEBI" id="CHEBI:72998"/>
        <dbReference type="ChEBI" id="CHEBI:78207"/>
        <dbReference type="ChEBI" id="CHEBI:78208"/>
    </reaction>
    <physiologicalReaction direction="left-to-right" evidence="27">
        <dbReference type="Rhea" id="RHEA:41389"/>
    </physiologicalReaction>
</comment>
<comment type="catalytic activity">
    <reaction evidence="23">
        <text>1-octadecanoyl-2-acetyl-sn-glycero-3-phosphocholine + H2O = 1-octadecanoyl-sn-glycero-3-phosphocholine + acetate + H(+)</text>
        <dbReference type="Rhea" id="RHEA:54408"/>
        <dbReference type="ChEBI" id="CHEBI:15377"/>
        <dbReference type="ChEBI" id="CHEBI:15378"/>
        <dbReference type="ChEBI" id="CHEBI:30089"/>
        <dbReference type="ChEBI" id="CHEBI:73858"/>
        <dbReference type="ChEBI" id="CHEBI:75220"/>
    </reaction>
    <physiologicalReaction direction="left-to-right" evidence="23">
        <dbReference type="Rhea" id="RHEA:54409"/>
    </physiologicalReaction>
</comment>
<evidence type="ECO:0000256" key="12">
    <source>
        <dbReference type="ARBA" id="ARBA00023422"/>
    </source>
</evidence>
<evidence type="ECO:0000256" key="15">
    <source>
        <dbReference type="ARBA" id="ARBA00048471"/>
    </source>
</evidence>
<evidence type="ECO:0000256" key="4">
    <source>
        <dbReference type="ARBA" id="ARBA00022487"/>
    </source>
</evidence>
<dbReference type="Proteomes" id="UP001634394">
    <property type="component" value="Unassembled WGS sequence"/>
</dbReference>
<comment type="similarity">
    <text evidence="2">Belongs to the AB hydrolase superfamily. AB hydrolase 4 family.</text>
</comment>
<comment type="catalytic activity">
    <reaction evidence="15">
        <text>1-hexadecanoyl-2-glutaroyl-sn-glycero-3-phosphocholine + H2O = glutarate + 1-hexadecanoyl-sn-glycero-3-phosphocholine + H(+)</text>
        <dbReference type="Rhea" id="RHEA:41159"/>
        <dbReference type="ChEBI" id="CHEBI:15377"/>
        <dbReference type="ChEBI" id="CHEBI:15378"/>
        <dbReference type="ChEBI" id="CHEBI:30921"/>
        <dbReference type="ChEBI" id="CHEBI:72998"/>
        <dbReference type="ChEBI" id="CHEBI:77756"/>
    </reaction>
    <physiologicalReaction direction="left-to-right" evidence="15">
        <dbReference type="Rhea" id="RHEA:41160"/>
    </physiologicalReaction>
</comment>
<comment type="catalytic activity">
    <reaction evidence="24">
        <text>1-tetradecanoyl-2-(9Z,12Z-octadecadienoyl)-sn-glycero-3-phosphocholine + H2O = 2-(9Z,12Z-octadecadienoyl)-sn-glycero-3-phosphocholine + tetradecanoate + H(+)</text>
        <dbReference type="Rhea" id="RHEA:54388"/>
        <dbReference type="ChEBI" id="CHEBI:15377"/>
        <dbReference type="ChEBI" id="CHEBI:15378"/>
        <dbReference type="ChEBI" id="CHEBI:30807"/>
        <dbReference type="ChEBI" id="CHEBI:76084"/>
        <dbReference type="ChEBI" id="CHEBI:86094"/>
    </reaction>
    <physiologicalReaction direction="left-to-right" evidence="24">
        <dbReference type="Rhea" id="RHEA:54389"/>
    </physiologicalReaction>
</comment>
<gene>
    <name evidence="35" type="ORF">ACJMK2_001463</name>
</gene>
<evidence type="ECO:0000256" key="16">
    <source>
        <dbReference type="ARBA" id="ARBA00050145"/>
    </source>
</evidence>
<evidence type="ECO:0000256" key="17">
    <source>
        <dbReference type="ARBA" id="ARBA00050182"/>
    </source>
</evidence>
<evidence type="ECO:0000313" key="35">
    <source>
        <dbReference type="EMBL" id="KAL3889108.1"/>
    </source>
</evidence>
<protein>
    <recommendedName>
        <fullName evidence="30">Phospholipase ABHD3</fullName>
        <ecNumber evidence="3">3.1.1.4</ecNumber>
    </recommendedName>
    <alternativeName>
        <fullName evidence="31">Abhydrolase domain-containing protein 3</fullName>
    </alternativeName>
</protein>
<accession>A0ABD3XVP1</accession>
<evidence type="ECO:0000256" key="23">
    <source>
        <dbReference type="ARBA" id="ARBA00052087"/>
    </source>
</evidence>
<feature type="transmembrane region" description="Helical" evidence="33">
    <location>
        <begin position="17"/>
        <end position="36"/>
    </location>
</feature>
<evidence type="ECO:0000256" key="8">
    <source>
        <dbReference type="ARBA" id="ARBA00022989"/>
    </source>
</evidence>
<keyword evidence="4" id="KW-0719">Serine esterase</keyword>
<comment type="caution">
    <text evidence="35">The sequence shown here is derived from an EMBL/GenBank/DDBJ whole genome shotgun (WGS) entry which is preliminary data.</text>
</comment>
<keyword evidence="10 33" id="KW-0472">Membrane</keyword>
<evidence type="ECO:0000256" key="5">
    <source>
        <dbReference type="ARBA" id="ARBA00022692"/>
    </source>
</evidence>
<evidence type="ECO:0000256" key="2">
    <source>
        <dbReference type="ARBA" id="ARBA00010884"/>
    </source>
</evidence>
<dbReference type="PANTHER" id="PTHR10794:SF63">
    <property type="entry name" value="ALPHA_BETA HYDROLASE 1, ISOFORM A"/>
    <property type="match status" value="1"/>
</dbReference>
<comment type="catalytic activity">
    <reaction evidence="12">
        <text>a 1,2-diacyl-sn-glycero-3-phosphocholine + H2O = a 1-acyl-sn-glycero-3-phosphocholine + a fatty acid + H(+)</text>
        <dbReference type="Rhea" id="RHEA:15801"/>
        <dbReference type="ChEBI" id="CHEBI:15377"/>
        <dbReference type="ChEBI" id="CHEBI:15378"/>
        <dbReference type="ChEBI" id="CHEBI:28868"/>
        <dbReference type="ChEBI" id="CHEBI:57643"/>
        <dbReference type="ChEBI" id="CHEBI:58168"/>
        <dbReference type="EC" id="3.1.1.4"/>
    </reaction>
    <physiologicalReaction direction="left-to-right" evidence="12">
        <dbReference type="Rhea" id="RHEA:15802"/>
    </physiologicalReaction>
</comment>
<dbReference type="Pfam" id="PF00561">
    <property type="entry name" value="Abhydrolase_1"/>
    <property type="match status" value="1"/>
</dbReference>
<sequence length="396" mass="45042">MQILSDAADYFQNVSSLHVLIGFIFIYVIYYMLFVVKKPSIFCHDEVFRKFLLDHCPVIQEKFWPTIWCFESRAQTVLRSLIKSAPTVQYESEILKTSDGGQIKLDWMENDNNKFPERQYRPTVILLPGLTGSSQESYALHYVQEAAKHGYRTVVFNNRGNGGARLLTPRTYCAANTDDMASVVAHVKEKYPDSPLMGAGISLGGMLLLSYMAKTGKDCGLLAGMVVSIAWNVFESVLSLEQPYLNKYVLNRTLARNLVQSVKTNLHVFEPHLENLDHVLQASTIREFDDRFTSKIFGYDSWEHYYREACLHDKVHALEVPVLCLSAADDPFSPHHAIPIKEAESNDNIAIVVTSHGGHIGFMEGLFPRHRSYMDRLFSQFSYAVFTHGPKVLKRD</sequence>
<dbReference type="Gene3D" id="3.40.50.1820">
    <property type="entry name" value="alpha/beta hydrolase"/>
    <property type="match status" value="1"/>
</dbReference>
<evidence type="ECO:0000256" key="18">
    <source>
        <dbReference type="ARBA" id="ARBA00050195"/>
    </source>
</evidence>
<evidence type="ECO:0000256" key="10">
    <source>
        <dbReference type="ARBA" id="ARBA00023136"/>
    </source>
</evidence>
<keyword evidence="11" id="KW-1208">Phospholipid metabolism</keyword>
<dbReference type="FunFam" id="3.40.50.1820:FF:000079">
    <property type="entry name" value="Abhydrolase domain-containing 3"/>
    <property type="match status" value="1"/>
</dbReference>
<comment type="catalytic activity">
    <reaction evidence="17">
        <text>1-octadecanoyl-2-nonanoyl-sn-glycero-3-phosphocholine + H2O = nonanoate + 1-octadecanoyl-sn-glycero-3-phosphocholine + H(+)</text>
        <dbReference type="Rhea" id="RHEA:54472"/>
        <dbReference type="ChEBI" id="CHEBI:15377"/>
        <dbReference type="ChEBI" id="CHEBI:15378"/>
        <dbReference type="ChEBI" id="CHEBI:32361"/>
        <dbReference type="ChEBI" id="CHEBI:73858"/>
        <dbReference type="ChEBI" id="CHEBI:138214"/>
    </reaction>
    <physiologicalReaction direction="left-to-right" evidence="17">
        <dbReference type="Rhea" id="RHEA:54473"/>
    </physiologicalReaction>
</comment>
<keyword evidence="5 33" id="KW-0812">Transmembrane</keyword>
<evidence type="ECO:0000256" key="14">
    <source>
        <dbReference type="ARBA" id="ARBA00048288"/>
    </source>
</evidence>
<evidence type="ECO:0000256" key="7">
    <source>
        <dbReference type="ARBA" id="ARBA00022968"/>
    </source>
</evidence>
<dbReference type="InterPro" id="IPR029058">
    <property type="entry name" value="AB_hydrolase_fold"/>
</dbReference>
<evidence type="ECO:0000259" key="34">
    <source>
        <dbReference type="Pfam" id="PF00561"/>
    </source>
</evidence>
<comment type="catalytic activity">
    <reaction evidence="18">
        <text>1-tetradecanoyl-2-(4Z,7Z,10Z,13Z,16Z,19Z-docosahexaenoyl)-sn-glycero-3-phosphocholine + H2O = 2-(4Z,7Z,10Z,13Z,16Z,19Z-docosahexaenoyl)-sn-glycero-3-phosphocholine + tetradecanoate + H(+)</text>
        <dbReference type="Rhea" id="RHEA:54400"/>
        <dbReference type="ChEBI" id="CHEBI:15377"/>
        <dbReference type="ChEBI" id="CHEBI:15378"/>
        <dbReference type="ChEBI" id="CHEBI:30807"/>
        <dbReference type="ChEBI" id="CHEBI:76085"/>
        <dbReference type="ChEBI" id="CHEBI:86162"/>
    </reaction>
    <physiologicalReaction direction="left-to-right" evidence="18">
        <dbReference type="Rhea" id="RHEA:54401"/>
    </physiologicalReaction>
</comment>
<comment type="catalytic activity">
    <reaction evidence="16">
        <text>1,2-ditetradecanoyl-sn-glycero-3-phosphocholine + H2O = 1-tetradecanoyl-sn-glycero-3-phosphocholine + tetradecanoate + H(+)</text>
        <dbReference type="Rhea" id="RHEA:54456"/>
        <dbReference type="ChEBI" id="CHEBI:15377"/>
        <dbReference type="ChEBI" id="CHEBI:15378"/>
        <dbReference type="ChEBI" id="CHEBI:30807"/>
        <dbReference type="ChEBI" id="CHEBI:45240"/>
        <dbReference type="ChEBI" id="CHEBI:64489"/>
    </reaction>
    <physiologicalReaction direction="left-to-right" evidence="16">
        <dbReference type="Rhea" id="RHEA:54457"/>
    </physiologicalReaction>
</comment>
<dbReference type="InterPro" id="IPR012020">
    <property type="entry name" value="ABHD4"/>
</dbReference>
<evidence type="ECO:0000256" key="19">
    <source>
        <dbReference type="ARBA" id="ARBA00050276"/>
    </source>
</evidence>
<evidence type="ECO:0000256" key="31">
    <source>
        <dbReference type="ARBA" id="ARBA00082158"/>
    </source>
</evidence>
<evidence type="ECO:0000256" key="24">
    <source>
        <dbReference type="ARBA" id="ARBA00052144"/>
    </source>
</evidence>
<evidence type="ECO:0000256" key="9">
    <source>
        <dbReference type="ARBA" id="ARBA00023098"/>
    </source>
</evidence>
<evidence type="ECO:0000256" key="20">
    <source>
        <dbReference type="ARBA" id="ARBA00050674"/>
    </source>
</evidence>
<evidence type="ECO:0000313" key="36">
    <source>
        <dbReference type="Proteomes" id="UP001634394"/>
    </source>
</evidence>
<evidence type="ECO:0000256" key="33">
    <source>
        <dbReference type="SAM" id="Phobius"/>
    </source>
</evidence>
<evidence type="ECO:0000256" key="25">
    <source>
        <dbReference type="ARBA" id="ARBA00052588"/>
    </source>
</evidence>
<dbReference type="EMBL" id="JBJQND010000001">
    <property type="protein sequence ID" value="KAL3889108.1"/>
    <property type="molecule type" value="Genomic_DNA"/>
</dbReference>
<comment type="catalytic activity">
    <reaction evidence="25">
        <text>1-octadecanoyl-2-hexanoyl-sn-glycero-3-phosphocholine + H2O = hexanoate + 1-octadecanoyl-sn-glycero-3-phosphocholine + H(+)</text>
        <dbReference type="Rhea" id="RHEA:54464"/>
        <dbReference type="ChEBI" id="CHEBI:15377"/>
        <dbReference type="ChEBI" id="CHEBI:15378"/>
        <dbReference type="ChEBI" id="CHEBI:17120"/>
        <dbReference type="ChEBI" id="CHEBI:73858"/>
        <dbReference type="ChEBI" id="CHEBI:138212"/>
    </reaction>
    <physiologicalReaction direction="left-to-right" evidence="25">
        <dbReference type="Rhea" id="RHEA:54465"/>
    </physiologicalReaction>
</comment>
<keyword evidence="6" id="KW-0378">Hydrolase</keyword>
<feature type="domain" description="AB hydrolase-1" evidence="34">
    <location>
        <begin position="122"/>
        <end position="365"/>
    </location>
</feature>
<dbReference type="InterPro" id="IPR000073">
    <property type="entry name" value="AB_hydrolase_1"/>
</dbReference>
<keyword evidence="7" id="KW-0735">Signal-anchor</keyword>
<comment type="catalytic activity">
    <reaction evidence="13">
        <text>1-hexadecanoyl-2-(5-oxopentanoyl)-sn-glycero-3-phosphocholine + H2O = 5-oxopentanoate + 1-hexadecanoyl-sn-glycero-3-phosphocholine + H(+)</text>
        <dbReference type="Rhea" id="RHEA:40483"/>
        <dbReference type="ChEBI" id="CHEBI:15377"/>
        <dbReference type="ChEBI" id="CHEBI:15378"/>
        <dbReference type="ChEBI" id="CHEBI:16120"/>
        <dbReference type="ChEBI" id="CHEBI:72998"/>
        <dbReference type="ChEBI" id="CHEBI:77890"/>
    </reaction>
    <physiologicalReaction direction="left-to-right" evidence="13">
        <dbReference type="Rhea" id="RHEA:40484"/>
    </physiologicalReaction>
</comment>
<dbReference type="GO" id="GO:0004623">
    <property type="term" value="F:phospholipase A2 activity"/>
    <property type="evidence" value="ECO:0007669"/>
    <property type="project" value="UniProtKB-EC"/>
</dbReference>
<reference evidence="35 36" key="1">
    <citation type="submission" date="2024-11" db="EMBL/GenBank/DDBJ databases">
        <title>Chromosome-level genome assembly of the freshwater bivalve Anodonta woodiana.</title>
        <authorList>
            <person name="Chen X."/>
        </authorList>
    </citation>
    <scope>NUCLEOTIDE SEQUENCE [LARGE SCALE GENOMIC DNA]</scope>
    <source>
        <strain evidence="35">MN2024</strain>
        <tissue evidence="35">Gills</tissue>
    </source>
</reference>
<keyword evidence="36" id="KW-1185">Reference proteome</keyword>
<comment type="catalytic activity">
    <reaction evidence="28">
        <text>1,2-ditetradecanoyl-sn-glycero-3-phosphocholine + H2O = 2-tetradecanoyl-sn-glycero-3-phosphocholine + tetradecanoate + H(+)</text>
        <dbReference type="Rhea" id="RHEA:54404"/>
        <dbReference type="ChEBI" id="CHEBI:15377"/>
        <dbReference type="ChEBI" id="CHEBI:15378"/>
        <dbReference type="ChEBI" id="CHEBI:30807"/>
        <dbReference type="ChEBI" id="CHEBI:45240"/>
        <dbReference type="ChEBI" id="CHEBI:131738"/>
    </reaction>
    <physiologicalReaction direction="left-to-right" evidence="28">
        <dbReference type="Rhea" id="RHEA:54405"/>
    </physiologicalReaction>
</comment>
<comment type="subcellular location">
    <subcellularLocation>
        <location evidence="1">Membrane</location>
        <topology evidence="1">Single-pass type II membrane protein</topology>
    </subcellularLocation>
</comment>
<organism evidence="35 36">
    <name type="scientific">Sinanodonta woodiana</name>
    <name type="common">Chinese pond mussel</name>
    <name type="synonym">Anodonta woodiana</name>
    <dbReference type="NCBI Taxonomy" id="1069815"/>
    <lineage>
        <taxon>Eukaryota</taxon>
        <taxon>Metazoa</taxon>
        <taxon>Spiralia</taxon>
        <taxon>Lophotrochozoa</taxon>
        <taxon>Mollusca</taxon>
        <taxon>Bivalvia</taxon>
        <taxon>Autobranchia</taxon>
        <taxon>Heteroconchia</taxon>
        <taxon>Palaeoheterodonta</taxon>
        <taxon>Unionida</taxon>
        <taxon>Unionoidea</taxon>
        <taxon>Unionidae</taxon>
        <taxon>Unioninae</taxon>
        <taxon>Sinanodonta</taxon>
    </lineage>
</organism>
<evidence type="ECO:0000256" key="28">
    <source>
        <dbReference type="ARBA" id="ARBA00052894"/>
    </source>
</evidence>
<dbReference type="EC" id="3.1.1.4" evidence="3"/>
<comment type="catalytic activity">
    <reaction evidence="14">
        <text>1-hexadecanoyl-2-(9-oxononanoyl)-sn-glycero-3-phosphocholine + H2O = 9-oxononanoate + 1-hexadecanoyl-sn-glycero-3-phosphocholine + H(+)</text>
        <dbReference type="Rhea" id="RHEA:41179"/>
        <dbReference type="ChEBI" id="CHEBI:15377"/>
        <dbReference type="ChEBI" id="CHEBI:15378"/>
        <dbReference type="ChEBI" id="CHEBI:61042"/>
        <dbReference type="ChEBI" id="CHEBI:72998"/>
        <dbReference type="ChEBI" id="CHEBI:77812"/>
    </reaction>
    <physiologicalReaction direction="left-to-right" evidence="14">
        <dbReference type="Rhea" id="RHEA:41180"/>
    </physiologicalReaction>
</comment>
<evidence type="ECO:0000256" key="29">
    <source>
        <dbReference type="ARBA" id="ARBA00059841"/>
    </source>
</evidence>
<comment type="catalytic activity">
    <reaction evidence="20">
        <text>1-octadecanoyl-2-pentanoyl-sn-glycero-3-phosphocholine + H2O = pentanoate + 1-octadecanoyl-sn-glycero-3-phosphocholine + H(+)</text>
        <dbReference type="Rhea" id="RHEA:54460"/>
        <dbReference type="ChEBI" id="CHEBI:15377"/>
        <dbReference type="ChEBI" id="CHEBI:15378"/>
        <dbReference type="ChEBI" id="CHEBI:31011"/>
        <dbReference type="ChEBI" id="CHEBI:73858"/>
        <dbReference type="ChEBI" id="CHEBI:138211"/>
    </reaction>
    <physiologicalReaction direction="left-to-right" evidence="20">
        <dbReference type="Rhea" id="RHEA:54461"/>
    </physiologicalReaction>
</comment>
<dbReference type="InterPro" id="IPR050960">
    <property type="entry name" value="AB_hydrolase_4_sf"/>
</dbReference>
<dbReference type="PIRSF" id="PIRSF005211">
    <property type="entry name" value="Ab_hydro_YheT"/>
    <property type="match status" value="1"/>
</dbReference>
<dbReference type="GO" id="GO:0016020">
    <property type="term" value="C:membrane"/>
    <property type="evidence" value="ECO:0007669"/>
    <property type="project" value="UniProtKB-SubCell"/>
</dbReference>
<evidence type="ECO:0000256" key="22">
    <source>
        <dbReference type="ARBA" id="ARBA00051705"/>
    </source>
</evidence>
<comment type="catalytic activity">
    <reaction evidence="19">
        <text>1-O-hexadecyl-2-nonadioyl-sn-glycero-3-phosphocholine + H2O = nonanedioate + 1-O-hexadecyl-sn-glycero-3-phosphocholine + H(+)</text>
        <dbReference type="Rhea" id="RHEA:54552"/>
        <dbReference type="ChEBI" id="CHEBI:15377"/>
        <dbReference type="ChEBI" id="CHEBI:15378"/>
        <dbReference type="ChEBI" id="CHEBI:64496"/>
        <dbReference type="ChEBI" id="CHEBI:78208"/>
        <dbReference type="ChEBI" id="CHEBI:138269"/>
    </reaction>
    <physiologicalReaction direction="left-to-right" evidence="19">
        <dbReference type="Rhea" id="RHEA:54553"/>
    </physiologicalReaction>
</comment>
<evidence type="ECO:0000256" key="21">
    <source>
        <dbReference type="ARBA" id="ARBA00051164"/>
    </source>
</evidence>
<feature type="active site" description="Charge relay system" evidence="32">
    <location>
        <position position="330"/>
    </location>
</feature>
<comment type="function">
    <text evidence="29">Phospholipase that may play a role in phospholipids remodeling. May selectively cleave myristate (C14)-containing phosphatidylcholines through its predominant phospholipase 1 activity, cleaving preferentially acyl groups in sn1 position. In parallel, may have a minor phospholipase 2 activity acting on acyl groups in position sn2. In addition to (C14)-containing phosphatidylcholines, may also act on other medium-chain-containing and oxidatively truncated phospholipids.</text>
</comment>
<keyword evidence="9" id="KW-0443">Lipid metabolism</keyword>
<evidence type="ECO:0000256" key="30">
    <source>
        <dbReference type="ARBA" id="ARBA00071303"/>
    </source>
</evidence>
<dbReference type="GO" id="GO:0006650">
    <property type="term" value="P:glycerophospholipid metabolic process"/>
    <property type="evidence" value="ECO:0007669"/>
    <property type="project" value="UniProtKB-ARBA"/>
</dbReference>
<evidence type="ECO:0000256" key="27">
    <source>
        <dbReference type="ARBA" id="ARBA00052808"/>
    </source>
</evidence>
<comment type="catalytic activity">
    <reaction evidence="21">
        <text>1-tetradecanoyl-2-(5Z,8Z,11Z,14Z-eicosatetraenoyl)-sn-glycero-3-phosphocholine + H2O = 2-(5Z,8Z,11Z,14Z)-eicosatetraenoyl-sn-glycero-3-phosphocholine + tetradecanoate + H(+)</text>
        <dbReference type="Rhea" id="RHEA:54396"/>
        <dbReference type="ChEBI" id="CHEBI:15377"/>
        <dbReference type="ChEBI" id="CHEBI:15378"/>
        <dbReference type="ChEBI" id="CHEBI:30807"/>
        <dbReference type="ChEBI" id="CHEBI:76079"/>
        <dbReference type="ChEBI" id="CHEBI:86102"/>
    </reaction>
    <physiologicalReaction direction="left-to-right" evidence="21">
        <dbReference type="Rhea" id="RHEA:54397"/>
    </physiologicalReaction>
</comment>
<evidence type="ECO:0000256" key="13">
    <source>
        <dbReference type="ARBA" id="ARBA00047611"/>
    </source>
</evidence>
<keyword evidence="8 33" id="KW-1133">Transmembrane helix</keyword>
<dbReference type="SUPFAM" id="SSF53474">
    <property type="entry name" value="alpha/beta-Hydrolases"/>
    <property type="match status" value="1"/>
</dbReference>
<dbReference type="PANTHER" id="PTHR10794">
    <property type="entry name" value="ABHYDROLASE DOMAIN-CONTAINING PROTEIN"/>
    <property type="match status" value="1"/>
</dbReference>
<evidence type="ECO:0000256" key="11">
    <source>
        <dbReference type="ARBA" id="ARBA00023264"/>
    </source>
</evidence>
<feature type="active site" description="Charge relay system" evidence="32">
    <location>
        <position position="359"/>
    </location>
</feature>
<evidence type="ECO:0000256" key="1">
    <source>
        <dbReference type="ARBA" id="ARBA00004606"/>
    </source>
</evidence>
<feature type="active site" description="Charge relay system" evidence="32">
    <location>
        <position position="202"/>
    </location>
</feature>
<evidence type="ECO:0000256" key="6">
    <source>
        <dbReference type="ARBA" id="ARBA00022801"/>
    </source>
</evidence>
<proteinExistence type="inferred from homology"/>
<evidence type="ECO:0000256" key="32">
    <source>
        <dbReference type="PIRSR" id="PIRSR005211-1"/>
    </source>
</evidence>
<evidence type="ECO:0000256" key="3">
    <source>
        <dbReference type="ARBA" id="ARBA00013278"/>
    </source>
</evidence>
<comment type="catalytic activity">
    <reaction evidence="26">
        <text>1-octadecanoyl-2-octanoyl-sn-glycero-3-phosphocholine + H2O = 1-octadecanoyl-sn-glycero-3-phosphocholine + octanoate + H(+)</text>
        <dbReference type="Rhea" id="RHEA:54468"/>
        <dbReference type="ChEBI" id="CHEBI:15377"/>
        <dbReference type="ChEBI" id="CHEBI:15378"/>
        <dbReference type="ChEBI" id="CHEBI:25646"/>
        <dbReference type="ChEBI" id="CHEBI:73858"/>
        <dbReference type="ChEBI" id="CHEBI:138213"/>
    </reaction>
    <physiologicalReaction direction="left-to-right" evidence="26">
        <dbReference type="Rhea" id="RHEA:54469"/>
    </physiologicalReaction>
</comment>
<name>A0ABD3XVP1_SINWO</name>
<comment type="catalytic activity">
    <reaction evidence="22">
        <text>1-tetradecanoyl-2-(9Z,12Z-octadecadienoyl)-sn-glycero-3-phosphocholine + H2O = 1-tetradecanoyl-sn-glycero-3-phosphocholine + (9Z,12Z)-octadecadienoate + H(+)</text>
        <dbReference type="Rhea" id="RHEA:54392"/>
        <dbReference type="ChEBI" id="CHEBI:15377"/>
        <dbReference type="ChEBI" id="CHEBI:15378"/>
        <dbReference type="ChEBI" id="CHEBI:30245"/>
        <dbReference type="ChEBI" id="CHEBI:64489"/>
        <dbReference type="ChEBI" id="CHEBI:86094"/>
    </reaction>
    <physiologicalReaction direction="left-to-right" evidence="22">
        <dbReference type="Rhea" id="RHEA:54393"/>
    </physiologicalReaction>
</comment>
<dbReference type="AlphaFoldDB" id="A0ABD3XVP1"/>
<evidence type="ECO:0000256" key="26">
    <source>
        <dbReference type="ARBA" id="ARBA00052747"/>
    </source>
</evidence>